<dbReference type="AlphaFoldDB" id="A0A336LMW6"/>
<evidence type="ECO:0000313" key="16">
    <source>
        <dbReference type="EMBL" id="SSX19326.1"/>
    </source>
</evidence>
<keyword evidence="13 14" id="KW-0472">Membrane</keyword>
<dbReference type="Pfam" id="PF00067">
    <property type="entry name" value="p450"/>
    <property type="match status" value="2"/>
</dbReference>
<keyword evidence="7" id="KW-0479">Metal-binding</keyword>
<keyword evidence="9" id="KW-0492">Microsome</keyword>
<keyword evidence="14" id="KW-1133">Transmembrane helix</keyword>
<dbReference type="GO" id="GO:0004497">
    <property type="term" value="F:monooxygenase activity"/>
    <property type="evidence" value="ECO:0007669"/>
    <property type="project" value="UniProtKB-KW"/>
</dbReference>
<proteinExistence type="inferred from homology"/>
<dbReference type="EMBL" id="UFQT01000065">
    <property type="protein sequence ID" value="SSX19326.1"/>
    <property type="molecule type" value="Genomic_DNA"/>
</dbReference>
<dbReference type="InterPro" id="IPR002402">
    <property type="entry name" value="Cyt_P450_E_grp-II"/>
</dbReference>
<dbReference type="GO" id="GO:0005506">
    <property type="term" value="F:iron ion binding"/>
    <property type="evidence" value="ECO:0007669"/>
    <property type="project" value="InterPro"/>
</dbReference>
<evidence type="ECO:0000256" key="5">
    <source>
        <dbReference type="ARBA" id="ARBA00010617"/>
    </source>
</evidence>
<dbReference type="Gene3D" id="1.10.630.10">
    <property type="entry name" value="Cytochrome P450"/>
    <property type="match status" value="4"/>
</dbReference>
<dbReference type="PRINTS" id="PR00464">
    <property type="entry name" value="EP450II"/>
</dbReference>
<dbReference type="PANTHER" id="PTHR24292:SF54">
    <property type="entry name" value="CYP9F3-RELATED"/>
    <property type="match status" value="1"/>
</dbReference>
<evidence type="ECO:0000256" key="13">
    <source>
        <dbReference type="ARBA" id="ARBA00023136"/>
    </source>
</evidence>
<keyword evidence="12" id="KW-0503">Monooxygenase</keyword>
<dbReference type="InterPro" id="IPR001128">
    <property type="entry name" value="Cyt_P450"/>
</dbReference>
<dbReference type="PRINTS" id="PR00385">
    <property type="entry name" value="P450"/>
</dbReference>
<comment type="subcellular location">
    <subcellularLocation>
        <location evidence="4">Endoplasmic reticulum membrane</location>
        <topology evidence="4">Peripheral membrane protein</topology>
    </subcellularLocation>
    <subcellularLocation>
        <location evidence="3">Microsome membrane</location>
        <topology evidence="3">Peripheral membrane protein</topology>
    </subcellularLocation>
</comment>
<keyword evidence="15" id="KW-0732">Signal</keyword>
<evidence type="ECO:0000256" key="9">
    <source>
        <dbReference type="ARBA" id="ARBA00022848"/>
    </source>
</evidence>
<dbReference type="GO" id="GO:0005789">
    <property type="term" value="C:endoplasmic reticulum membrane"/>
    <property type="evidence" value="ECO:0007669"/>
    <property type="project" value="UniProtKB-SubCell"/>
</dbReference>
<evidence type="ECO:0000256" key="12">
    <source>
        <dbReference type="ARBA" id="ARBA00023033"/>
    </source>
</evidence>
<keyword evidence="6" id="KW-0349">Heme</keyword>
<evidence type="ECO:0000256" key="2">
    <source>
        <dbReference type="ARBA" id="ARBA00003690"/>
    </source>
</evidence>
<accession>A0A336LMW6</accession>
<evidence type="ECO:0000256" key="10">
    <source>
        <dbReference type="ARBA" id="ARBA00023002"/>
    </source>
</evidence>
<evidence type="ECO:0000256" key="15">
    <source>
        <dbReference type="SAM" id="SignalP"/>
    </source>
</evidence>
<keyword evidence="10" id="KW-0560">Oxidoreductase</keyword>
<gene>
    <name evidence="16" type="primary">CSON013237</name>
</gene>
<evidence type="ECO:0000256" key="3">
    <source>
        <dbReference type="ARBA" id="ARBA00004174"/>
    </source>
</evidence>
<evidence type="ECO:0000256" key="7">
    <source>
        <dbReference type="ARBA" id="ARBA00022723"/>
    </source>
</evidence>
<keyword evidence="11" id="KW-0408">Iron</keyword>
<evidence type="ECO:0000256" key="8">
    <source>
        <dbReference type="ARBA" id="ARBA00022824"/>
    </source>
</evidence>
<name>A0A336LMW6_CULSO</name>
<evidence type="ECO:0000256" key="1">
    <source>
        <dbReference type="ARBA" id="ARBA00001971"/>
    </source>
</evidence>
<feature type="signal peptide" evidence="15">
    <location>
        <begin position="1"/>
        <end position="20"/>
    </location>
</feature>
<evidence type="ECO:0000256" key="4">
    <source>
        <dbReference type="ARBA" id="ARBA00004406"/>
    </source>
</evidence>
<comment type="cofactor">
    <cofactor evidence="1">
        <name>heme</name>
        <dbReference type="ChEBI" id="CHEBI:30413"/>
    </cofactor>
</comment>
<dbReference type="VEuPathDB" id="VectorBase:CSON013237"/>
<feature type="transmembrane region" description="Helical" evidence="14">
    <location>
        <begin position="876"/>
        <end position="894"/>
    </location>
</feature>
<reference evidence="16" key="1">
    <citation type="submission" date="2018-07" db="EMBL/GenBank/DDBJ databases">
        <authorList>
            <person name="Quirk P.G."/>
            <person name="Krulwich T.A."/>
        </authorList>
    </citation>
    <scope>NUCLEOTIDE SEQUENCE</scope>
</reference>
<dbReference type="InterPro" id="IPR036396">
    <property type="entry name" value="Cyt_P450_sf"/>
</dbReference>
<comment type="function">
    <text evidence="2">May be involved in the metabolism of insect hormones and in the breakdown of synthetic insecticides.</text>
</comment>
<organism evidence="16">
    <name type="scientific">Culicoides sonorensis</name>
    <name type="common">Biting midge</name>
    <dbReference type="NCBI Taxonomy" id="179676"/>
    <lineage>
        <taxon>Eukaryota</taxon>
        <taxon>Metazoa</taxon>
        <taxon>Ecdysozoa</taxon>
        <taxon>Arthropoda</taxon>
        <taxon>Hexapoda</taxon>
        <taxon>Insecta</taxon>
        <taxon>Pterygota</taxon>
        <taxon>Neoptera</taxon>
        <taxon>Endopterygota</taxon>
        <taxon>Diptera</taxon>
        <taxon>Nematocera</taxon>
        <taxon>Chironomoidea</taxon>
        <taxon>Ceratopogonidae</taxon>
        <taxon>Ceratopogoninae</taxon>
        <taxon>Culicoides</taxon>
        <taxon>Monoculicoides</taxon>
    </lineage>
</organism>
<dbReference type="InterPro" id="IPR050476">
    <property type="entry name" value="Insect_CytP450_Detox"/>
</dbReference>
<sequence>MLTWILGLFTFILILWKFSSKKIKFFEDHGISSLSSIPFFGSMWKPFLTQQPYPEWMLENTHKFRKNHFYGLSNFGQITFMIQDPDIIKQICIKEFDNFTNHPNVTITHHDKLLFNSLSNLQDERWKDMRSILSPAFTGSKMRLMFDLIRECASDFVSYCIENLTEDEKFEINSKEIFSKVTMDVISTVAFGLKVDSLRDPENEVYKKATNAFDIQTAVGQFKLLLLQMCPKLGNKLGLTMTKKEFNEFFIQMISESLDHRRNTKSFRPDIIQLLIQAQDGSLSGQNSDLKEGSKKFLTDLELISQCFIFYFAGFETTAALLNFAAYELALNDDVQERLFNEIQETKAKLQGEKITYVILQEMQYLDAFISEVLRVYPPGFITDRLCNHKTEIKDFNDIGADKVQGRLRTRTKALSPLIYLLWKYLNKNLDYFSDRGIPHDKPLPICGNMLSVYFLGKSFPDMLQTISNKFRPHRIYGMYDMHNPMYVIDDPILAKQISIKDFDHFVNHVPFWSDGDDLIKNSLFALNNEKWKTMRSTLSPAFTSSKMKMMFDLIRNCANSFVKYCNENLDKDGRFEINVKDTFSRSTVDVISTCAFGLEVDSLKNPKNDVYINARKAFNFEGLVVQMKFALITLAPKLASSLKIALTPKDSEQFFKKIVSDTINHRRSTNTFRPDVIQLLIQAIDGNLKHDSDSNKSGEKEEEGFSVVQENLSELNHKTMHRNWSDIEITAQCFLFFVAGFDTTSTTLTFATYEMAVAPDIQDKLYDEVKSVKAALGGNPVTYEAIHKMQYLDAFISEVLRHHPPGFITDRSRFALMEIKTLIYHILSEFSIEVCDKTLVPMRYGQSLALAPERDLYVQLKKRSVQIFTSLEMDFITWFCLISPLILIFYFYVRHKYSYFKNRNVPYIKPTPLIGNMFLPVLMGDSIVESFVKISSEFRNEPYIGNFDFLNPSLIIQDPEIIKQIGIKNFDNLSITLHLRIVFQMNY</sequence>
<dbReference type="PANTHER" id="PTHR24292">
    <property type="entry name" value="CYTOCHROME P450"/>
    <property type="match status" value="1"/>
</dbReference>
<dbReference type="GO" id="GO:0020037">
    <property type="term" value="F:heme binding"/>
    <property type="evidence" value="ECO:0007669"/>
    <property type="project" value="InterPro"/>
</dbReference>
<evidence type="ECO:0000256" key="14">
    <source>
        <dbReference type="SAM" id="Phobius"/>
    </source>
</evidence>
<dbReference type="SUPFAM" id="SSF48264">
    <property type="entry name" value="Cytochrome P450"/>
    <property type="match status" value="2"/>
</dbReference>
<comment type="similarity">
    <text evidence="5">Belongs to the cytochrome P450 family.</text>
</comment>
<evidence type="ECO:0000256" key="6">
    <source>
        <dbReference type="ARBA" id="ARBA00022617"/>
    </source>
</evidence>
<dbReference type="GO" id="GO:0016705">
    <property type="term" value="F:oxidoreductase activity, acting on paired donors, with incorporation or reduction of molecular oxygen"/>
    <property type="evidence" value="ECO:0007669"/>
    <property type="project" value="InterPro"/>
</dbReference>
<keyword evidence="14" id="KW-0812">Transmembrane</keyword>
<keyword evidence="8" id="KW-0256">Endoplasmic reticulum</keyword>
<protein>
    <submittedName>
        <fullName evidence="16">CSON013237 protein</fullName>
    </submittedName>
</protein>
<evidence type="ECO:0000256" key="11">
    <source>
        <dbReference type="ARBA" id="ARBA00023004"/>
    </source>
</evidence>
<feature type="chain" id="PRO_5016386057" evidence="15">
    <location>
        <begin position="21"/>
        <end position="988"/>
    </location>
</feature>